<gene>
    <name evidence="2" type="ORF">SUNI508_13069</name>
</gene>
<feature type="region of interest" description="Disordered" evidence="1">
    <location>
        <begin position="1"/>
        <end position="178"/>
    </location>
</feature>
<proteinExistence type="predicted"/>
<accession>A0ABR2VEP8</accession>
<feature type="compositionally biased region" description="Polar residues" evidence="1">
    <location>
        <begin position="84"/>
        <end position="107"/>
    </location>
</feature>
<feature type="compositionally biased region" description="Low complexity" evidence="1">
    <location>
        <begin position="39"/>
        <end position="55"/>
    </location>
</feature>
<feature type="compositionally biased region" description="Polar residues" evidence="1">
    <location>
        <begin position="116"/>
        <end position="129"/>
    </location>
</feature>
<feature type="compositionally biased region" description="Polar residues" evidence="1">
    <location>
        <begin position="1"/>
        <end position="11"/>
    </location>
</feature>
<name>A0ABR2VEP8_9PEZI</name>
<reference evidence="2 3" key="1">
    <citation type="journal article" date="2024" name="J. Plant Pathol.">
        <title>Sequence and assembly of the genome of Seiridium unicorne, isolate CBS 538.82, causal agent of cypress canker disease.</title>
        <authorList>
            <person name="Scali E."/>
            <person name="Rocca G.D."/>
            <person name="Danti R."/>
            <person name="Garbelotto M."/>
            <person name="Barberini S."/>
            <person name="Baroncelli R."/>
            <person name="Emiliani G."/>
        </authorList>
    </citation>
    <scope>NUCLEOTIDE SEQUENCE [LARGE SCALE GENOMIC DNA]</scope>
    <source>
        <strain evidence="2 3">BM-138-508</strain>
    </source>
</reference>
<dbReference type="Proteomes" id="UP001408356">
    <property type="component" value="Unassembled WGS sequence"/>
</dbReference>
<evidence type="ECO:0000313" key="2">
    <source>
        <dbReference type="EMBL" id="KAK9425395.1"/>
    </source>
</evidence>
<sequence>MAPTNTNSSEGQKVDLGRNAPVTHEGVGSVNSGSLAAESAAFKSSNDISSSDFSSENTTPKPYEGSLGSSASTAQKAQSAHGTGRSSNQVDQAPSYVSSQLASTDSSGPHGKNITEDPNLSGKNASFTEFGTKADPGRLAEQKFVAAGSTSGTAGGVGREKGIDGKTPYDVLGSETSA</sequence>
<comment type="caution">
    <text evidence="2">The sequence shown here is derived from an EMBL/GenBank/DDBJ whole genome shotgun (WGS) entry which is preliminary data.</text>
</comment>
<evidence type="ECO:0000256" key="1">
    <source>
        <dbReference type="SAM" id="MobiDB-lite"/>
    </source>
</evidence>
<feature type="compositionally biased region" description="Low complexity" evidence="1">
    <location>
        <begin position="69"/>
        <end position="80"/>
    </location>
</feature>
<organism evidence="2 3">
    <name type="scientific">Seiridium unicorne</name>
    <dbReference type="NCBI Taxonomy" id="138068"/>
    <lineage>
        <taxon>Eukaryota</taxon>
        <taxon>Fungi</taxon>
        <taxon>Dikarya</taxon>
        <taxon>Ascomycota</taxon>
        <taxon>Pezizomycotina</taxon>
        <taxon>Sordariomycetes</taxon>
        <taxon>Xylariomycetidae</taxon>
        <taxon>Amphisphaeriales</taxon>
        <taxon>Sporocadaceae</taxon>
        <taxon>Seiridium</taxon>
    </lineage>
</organism>
<protein>
    <submittedName>
        <fullName evidence="2">Uncharacterized protein</fullName>
    </submittedName>
</protein>
<dbReference type="EMBL" id="JARVKF010000018">
    <property type="protein sequence ID" value="KAK9425395.1"/>
    <property type="molecule type" value="Genomic_DNA"/>
</dbReference>
<evidence type="ECO:0000313" key="3">
    <source>
        <dbReference type="Proteomes" id="UP001408356"/>
    </source>
</evidence>
<keyword evidence="3" id="KW-1185">Reference proteome</keyword>